<proteinExistence type="predicted"/>
<reference evidence="2" key="1">
    <citation type="journal article" date="2021" name="Proc. Natl. Acad. Sci. U.S.A.">
        <title>A Catalog of Tens of Thousands of Viruses from Human Metagenomes Reveals Hidden Associations with Chronic Diseases.</title>
        <authorList>
            <person name="Tisza M.J."/>
            <person name="Buck C.B."/>
        </authorList>
    </citation>
    <scope>NUCLEOTIDE SEQUENCE</scope>
    <source>
        <strain evidence="2">CtkBO7</strain>
    </source>
</reference>
<name>A0A8S5N8Y7_9CAUD</name>
<organism evidence="2">
    <name type="scientific">Siphoviridae sp. ctkBO7</name>
    <dbReference type="NCBI Taxonomy" id="2826441"/>
    <lineage>
        <taxon>Viruses</taxon>
        <taxon>Duplodnaviria</taxon>
        <taxon>Heunggongvirae</taxon>
        <taxon>Uroviricota</taxon>
        <taxon>Caudoviricetes</taxon>
    </lineage>
</organism>
<evidence type="ECO:0000313" key="2">
    <source>
        <dbReference type="EMBL" id="DAD90924.1"/>
    </source>
</evidence>
<protein>
    <submittedName>
        <fullName evidence="2">43 kDa tail protein</fullName>
    </submittedName>
</protein>
<accession>A0A8S5N8Y7</accession>
<dbReference type="InterPro" id="IPR056937">
    <property type="entry name" value="YqbQ/XkdQ"/>
</dbReference>
<evidence type="ECO:0000259" key="1">
    <source>
        <dbReference type="Pfam" id="PF24032"/>
    </source>
</evidence>
<feature type="domain" description="YqbQ/XkdQ" evidence="1">
    <location>
        <begin position="65"/>
        <end position="339"/>
    </location>
</feature>
<dbReference type="Pfam" id="PF24032">
    <property type="entry name" value="YQBQ"/>
    <property type="match status" value="1"/>
</dbReference>
<dbReference type="EMBL" id="BK015098">
    <property type="protein sequence ID" value="DAD90924.1"/>
    <property type="molecule type" value="Genomic_DNA"/>
</dbReference>
<sequence>MKLQYTNVEKDKDGKDVTETREITAYTNNYQRSDSIDTLGQEFSFDLVDNPFDVNMSGQRLKIGGKVEFSNQKGNNRKSATMTLNEEPEEVPVFQGIIVSEKQSGASKYSYTCFDYCFYLNKSEIEIQFNGISGTEAIKKVCGENDVPLGNVADIKTSIKKVYQGQPVSEVIQDIIKQATDETGNKYRLEYRDGEIHVEDYKELVLKDVVTDPISNYSRDLSMEEMRNSIVAISSKEKAASVKSTIQDDESVKKYGLIRKIVKVDDKKQAQTAQIAKKTIQDLNKVGEKLNVTLLGDDTVRSGRIIIIDDNTVNIHDKFTVTNCKHAYGVNHTMTLDLQRVVPEPDTSKYTTTTTTTAAPNAVSSTANAAQVDAGMNALNGYESVYTDNGCVDVAVKAGSYYNPFLKHEADIGTNNVDVLANHAEAAGYKVESFDGYAKKGDLLIYGDNQHVVIADGAGGCFGNSSSQGHATFYNDANYAWHNGESPSKIIRMS</sequence>